<dbReference type="GeneID" id="5491240"/>
<proteinExistence type="predicted"/>
<reference evidence="2" key="1">
    <citation type="journal article" date="2011" name="PLoS Genet.">
        <title>Genomic analysis of the necrotrophic fungal pathogens Sclerotinia sclerotiorum and Botrytis cinerea.</title>
        <authorList>
            <person name="Amselem J."/>
            <person name="Cuomo C.A."/>
            <person name="van Kan J.A."/>
            <person name="Viaud M."/>
            <person name="Benito E.P."/>
            <person name="Couloux A."/>
            <person name="Coutinho P.M."/>
            <person name="de Vries R.P."/>
            <person name="Dyer P.S."/>
            <person name="Fillinger S."/>
            <person name="Fournier E."/>
            <person name="Gout L."/>
            <person name="Hahn M."/>
            <person name="Kohn L."/>
            <person name="Lapalu N."/>
            <person name="Plummer K.M."/>
            <person name="Pradier J.M."/>
            <person name="Quevillon E."/>
            <person name="Sharon A."/>
            <person name="Simon A."/>
            <person name="ten Have A."/>
            <person name="Tudzynski B."/>
            <person name="Tudzynski P."/>
            <person name="Wincker P."/>
            <person name="Andrew M."/>
            <person name="Anthouard V."/>
            <person name="Beever R.E."/>
            <person name="Beffa R."/>
            <person name="Benoit I."/>
            <person name="Bouzid O."/>
            <person name="Brault B."/>
            <person name="Chen Z."/>
            <person name="Choquer M."/>
            <person name="Collemare J."/>
            <person name="Cotton P."/>
            <person name="Danchin E.G."/>
            <person name="Da Silva C."/>
            <person name="Gautier A."/>
            <person name="Giraud C."/>
            <person name="Giraud T."/>
            <person name="Gonzalez C."/>
            <person name="Grossetete S."/>
            <person name="Guldener U."/>
            <person name="Henrissat B."/>
            <person name="Howlett B.J."/>
            <person name="Kodira C."/>
            <person name="Kretschmer M."/>
            <person name="Lappartient A."/>
            <person name="Leroch M."/>
            <person name="Levis C."/>
            <person name="Mauceli E."/>
            <person name="Neuveglise C."/>
            <person name="Oeser B."/>
            <person name="Pearson M."/>
            <person name="Poulain J."/>
            <person name="Poussereau N."/>
            <person name="Quesneville H."/>
            <person name="Rascle C."/>
            <person name="Schumacher J."/>
            <person name="Segurens B."/>
            <person name="Sexton A."/>
            <person name="Silva E."/>
            <person name="Sirven C."/>
            <person name="Soanes D.M."/>
            <person name="Talbot N.J."/>
            <person name="Templeton M."/>
            <person name="Yandava C."/>
            <person name="Yarden O."/>
            <person name="Zeng Q."/>
            <person name="Rollins J.A."/>
            <person name="Lebrun M.H."/>
            <person name="Dickman M."/>
        </authorList>
    </citation>
    <scope>NUCLEOTIDE SEQUENCE [LARGE SCALE GENOMIC DNA]</scope>
    <source>
        <strain evidence="2">ATCC 18683 / 1980 / Ss-1</strain>
    </source>
</reference>
<protein>
    <submittedName>
        <fullName evidence="1">Uncharacterized protein</fullName>
    </submittedName>
</protein>
<dbReference type="Proteomes" id="UP000001312">
    <property type="component" value="Unassembled WGS sequence"/>
</dbReference>
<gene>
    <name evidence="1" type="ORF">SS1G_03516</name>
</gene>
<dbReference type="InParanoid" id="A7EDX6"/>
<dbReference type="RefSeq" id="XP_001595427.1">
    <property type="nucleotide sequence ID" value="XM_001595377.1"/>
</dbReference>
<dbReference type="HOGENOM" id="CLU_3385037_0_0_1"/>
<evidence type="ECO:0000313" key="1">
    <source>
        <dbReference type="EMBL" id="EDO01042.1"/>
    </source>
</evidence>
<organism evidence="1 2">
    <name type="scientific">Sclerotinia sclerotiorum (strain ATCC 18683 / 1980 / Ss-1)</name>
    <name type="common">White mold</name>
    <name type="synonym">Whetzelinia sclerotiorum</name>
    <dbReference type="NCBI Taxonomy" id="665079"/>
    <lineage>
        <taxon>Eukaryota</taxon>
        <taxon>Fungi</taxon>
        <taxon>Dikarya</taxon>
        <taxon>Ascomycota</taxon>
        <taxon>Pezizomycotina</taxon>
        <taxon>Leotiomycetes</taxon>
        <taxon>Helotiales</taxon>
        <taxon>Sclerotiniaceae</taxon>
        <taxon>Sclerotinia</taxon>
    </lineage>
</organism>
<accession>A7EDX6</accession>
<name>A7EDX6_SCLS1</name>
<dbReference type="EMBL" id="CH476624">
    <property type="protein sequence ID" value="EDO01042.1"/>
    <property type="molecule type" value="Genomic_DNA"/>
</dbReference>
<sequence>MLAVFAGGTLVDTGPAIPAAPKPRVEECICTDA</sequence>
<dbReference type="KEGG" id="ssl:SS1G_03516"/>
<keyword evidence="2" id="KW-1185">Reference proteome</keyword>
<dbReference type="AlphaFoldDB" id="A7EDX6"/>
<evidence type="ECO:0000313" key="2">
    <source>
        <dbReference type="Proteomes" id="UP000001312"/>
    </source>
</evidence>